<comment type="caution">
    <text evidence="7">The sequence shown here is derived from an EMBL/GenBank/DDBJ whole genome shotgun (WGS) entry which is preliminary data.</text>
</comment>
<keyword evidence="5 6" id="KW-0472">Membrane</keyword>
<keyword evidence="4 6" id="KW-1133">Transmembrane helix</keyword>
<evidence type="ECO:0000313" key="7">
    <source>
        <dbReference type="EMBL" id="MBB5296930.1"/>
    </source>
</evidence>
<comment type="subcellular location">
    <subcellularLocation>
        <location evidence="1">Cell membrane</location>
        <topology evidence="1">Multi-pass membrane protein</topology>
    </subcellularLocation>
</comment>
<evidence type="ECO:0000313" key="8">
    <source>
        <dbReference type="Proteomes" id="UP000536909"/>
    </source>
</evidence>
<feature type="transmembrane region" description="Helical" evidence="6">
    <location>
        <begin position="49"/>
        <end position="70"/>
    </location>
</feature>
<proteinExistence type="predicted"/>
<dbReference type="InterPro" id="IPR019108">
    <property type="entry name" value="Caa3_assmbl_CtaG-rel"/>
</dbReference>
<feature type="transmembrane region" description="Helical" evidence="6">
    <location>
        <begin position="192"/>
        <end position="217"/>
    </location>
</feature>
<keyword evidence="8" id="KW-1185">Reference proteome</keyword>
<gene>
    <name evidence="7" type="ORF">HNQ10_003790</name>
</gene>
<feature type="transmembrane region" description="Helical" evidence="6">
    <location>
        <begin position="20"/>
        <end position="37"/>
    </location>
</feature>
<feature type="transmembrane region" description="Helical" evidence="6">
    <location>
        <begin position="82"/>
        <end position="106"/>
    </location>
</feature>
<keyword evidence="2" id="KW-1003">Cell membrane</keyword>
<dbReference type="Pfam" id="PF09678">
    <property type="entry name" value="Caa3_CtaG"/>
    <property type="match status" value="1"/>
</dbReference>
<evidence type="ECO:0000256" key="3">
    <source>
        <dbReference type="ARBA" id="ARBA00022692"/>
    </source>
</evidence>
<evidence type="ECO:0000256" key="2">
    <source>
        <dbReference type="ARBA" id="ARBA00022475"/>
    </source>
</evidence>
<organism evidence="7 8">
    <name type="scientific">Deinococcus metallilatus</name>
    <dbReference type="NCBI Taxonomy" id="1211322"/>
    <lineage>
        <taxon>Bacteria</taxon>
        <taxon>Thermotogati</taxon>
        <taxon>Deinococcota</taxon>
        <taxon>Deinococci</taxon>
        <taxon>Deinococcales</taxon>
        <taxon>Deinococcaceae</taxon>
        <taxon>Deinococcus</taxon>
    </lineage>
</organism>
<evidence type="ECO:0000256" key="1">
    <source>
        <dbReference type="ARBA" id="ARBA00004651"/>
    </source>
</evidence>
<reference evidence="7 8" key="1">
    <citation type="submission" date="2020-08" db="EMBL/GenBank/DDBJ databases">
        <title>Genomic Encyclopedia of Type Strains, Phase IV (KMG-IV): sequencing the most valuable type-strain genomes for metagenomic binning, comparative biology and taxonomic classification.</title>
        <authorList>
            <person name="Goeker M."/>
        </authorList>
    </citation>
    <scope>NUCLEOTIDE SEQUENCE [LARGE SCALE GENOMIC DNA]</scope>
    <source>
        <strain evidence="7 8">DSM 105434</strain>
    </source>
</reference>
<evidence type="ECO:0000256" key="5">
    <source>
        <dbReference type="ARBA" id="ARBA00023136"/>
    </source>
</evidence>
<dbReference type="Proteomes" id="UP000536909">
    <property type="component" value="Unassembled WGS sequence"/>
</dbReference>
<protein>
    <submittedName>
        <fullName evidence="7">Membrane protein</fullName>
    </submittedName>
</protein>
<dbReference type="EMBL" id="JACHFV010000015">
    <property type="protein sequence ID" value="MBB5296930.1"/>
    <property type="molecule type" value="Genomic_DNA"/>
</dbReference>
<evidence type="ECO:0000256" key="4">
    <source>
        <dbReference type="ARBA" id="ARBA00022989"/>
    </source>
</evidence>
<feature type="transmembrane region" description="Helical" evidence="6">
    <location>
        <begin position="237"/>
        <end position="257"/>
    </location>
</feature>
<sequence>MHAGHGMGTPSGPGADLPLLLPWGLLLAAAMLYGGLATRQVRAGRGWPAARSIWFALGSLLLAVAFSPALTELAHADVRAHMAQHLLTGMFAPLALALAWPLTLLLRNLPVQLARRLMGWLHAPPLRLLTSPVTALLLNVGGLSLLYLTPLYALMLHRPLVHGLVQFHVFAAGLLYTVVVAGIEPVVARAPFALRVAVLLLGTAAHATLAKLLYAGWWPHGTGNPPGQLQQAAKLMYSWGDLAEMLLAVLVFWGWYVRRGRAQARARGSAGQNRAVTSPGR</sequence>
<name>A0ABR6MYA9_9DEIO</name>
<feature type="transmembrane region" description="Helical" evidence="6">
    <location>
        <begin position="126"/>
        <end position="148"/>
    </location>
</feature>
<accession>A0ABR6MYA9</accession>
<evidence type="ECO:0000256" key="6">
    <source>
        <dbReference type="SAM" id="Phobius"/>
    </source>
</evidence>
<feature type="transmembrane region" description="Helical" evidence="6">
    <location>
        <begin position="160"/>
        <end position="180"/>
    </location>
</feature>
<keyword evidence="3 6" id="KW-0812">Transmembrane</keyword>